<keyword evidence="2" id="KW-0812">Transmembrane</keyword>
<organism evidence="3 4">
    <name type="scientific">Actinomadura coerulea</name>
    <dbReference type="NCBI Taxonomy" id="46159"/>
    <lineage>
        <taxon>Bacteria</taxon>
        <taxon>Bacillati</taxon>
        <taxon>Actinomycetota</taxon>
        <taxon>Actinomycetes</taxon>
        <taxon>Streptosporangiales</taxon>
        <taxon>Thermomonosporaceae</taxon>
        <taxon>Actinomadura</taxon>
    </lineage>
</organism>
<comment type="caution">
    <text evidence="3">The sequence shown here is derived from an EMBL/GenBank/DDBJ whole genome shotgun (WGS) entry which is preliminary data.</text>
</comment>
<evidence type="ECO:0000256" key="2">
    <source>
        <dbReference type="SAM" id="Phobius"/>
    </source>
</evidence>
<proteinExistence type="predicted"/>
<gene>
    <name evidence="3" type="ORF">BKA00_004887</name>
</gene>
<feature type="region of interest" description="Disordered" evidence="1">
    <location>
        <begin position="1"/>
        <end position="128"/>
    </location>
</feature>
<keyword evidence="4" id="KW-1185">Reference proteome</keyword>
<evidence type="ECO:0000256" key="1">
    <source>
        <dbReference type="SAM" id="MobiDB-lite"/>
    </source>
</evidence>
<reference evidence="3 4" key="1">
    <citation type="submission" date="2020-08" db="EMBL/GenBank/DDBJ databases">
        <title>Sequencing the genomes of 1000 actinobacteria strains.</title>
        <authorList>
            <person name="Klenk H.-P."/>
        </authorList>
    </citation>
    <scope>NUCLEOTIDE SEQUENCE [LARGE SCALE GENOMIC DNA]</scope>
    <source>
        <strain evidence="3 4">DSM 43675</strain>
    </source>
</reference>
<evidence type="ECO:0000313" key="4">
    <source>
        <dbReference type="Proteomes" id="UP000546324"/>
    </source>
</evidence>
<protein>
    <submittedName>
        <fullName evidence="3">Uncharacterized protein</fullName>
    </submittedName>
</protein>
<evidence type="ECO:0000313" key="3">
    <source>
        <dbReference type="EMBL" id="MBB6397973.1"/>
    </source>
</evidence>
<name>A0A7X0G232_9ACTN</name>
<accession>A0A7X0G232</accession>
<dbReference type="Proteomes" id="UP000546324">
    <property type="component" value="Unassembled WGS sequence"/>
</dbReference>
<keyword evidence="2" id="KW-1133">Transmembrane helix</keyword>
<feature type="transmembrane region" description="Helical" evidence="2">
    <location>
        <begin position="132"/>
        <end position="153"/>
    </location>
</feature>
<feature type="region of interest" description="Disordered" evidence="1">
    <location>
        <begin position="494"/>
        <end position="529"/>
    </location>
</feature>
<feature type="compositionally biased region" description="Low complexity" evidence="1">
    <location>
        <begin position="90"/>
        <end position="101"/>
    </location>
</feature>
<dbReference type="RefSeq" id="WP_185028606.1">
    <property type="nucleotide sequence ID" value="NZ_JACHMQ010000001.1"/>
</dbReference>
<sequence>MSAEQDEPSPTASSRPPSPDESGDASRPDGGPHQGAPVPQGPHPGDVRVAGGQAPPSDAEAAHTGSPGSDPGATPTDPRGTPSFVPPAPVSAASSGAGFAPDAGVPGEPGAAFSQSGPVPPGRQRKPRGRRVLVAAGAAAAVVVVGAVAAVALTGGEEAPKRKPKATAPAPPPAWTVAAGRTLTAGTGLRYDGTLTISGRPVQARLRVTPAGAASGTLTAGVLTAEVVAIGGDTFIRAGTAFWQTYASGVAHPEYYAGRWSKAPASVPGFDVPDVLGPKAIAKSLAKAPAKPPTEDVNGVRAFRVKASGAKASGAEYVLTAEAPHQLLAVRPEGQAAQRFTVAPVAAPATLFAELRPRVARLGGAFDPGLRFTPGTLAFSNCDQNTSGCTVSMPATLTEPATVPHGARAALRAALSSKGEPLGGCTGSGPVPANRSIVLRCTVTSKLWRHWMRAALDNPGSYPYEAKARVVGEAVDVADVPKLLARVDRERKAVVKAAAGTPGPTVSGEPSGKRSGPPEIATSQTPGTP</sequence>
<keyword evidence="2" id="KW-0472">Membrane</keyword>
<dbReference type="EMBL" id="JACHMQ010000001">
    <property type="protein sequence ID" value="MBB6397973.1"/>
    <property type="molecule type" value="Genomic_DNA"/>
</dbReference>
<dbReference type="AlphaFoldDB" id="A0A7X0G232"/>